<dbReference type="EnsemblPlants" id="Pp3c13_16158V3.1">
    <property type="protein sequence ID" value="Pp3c13_16158V3.1"/>
    <property type="gene ID" value="Pp3c13_16158"/>
</dbReference>
<dbReference type="AlphaFoldDB" id="A0A2K1JM72"/>
<keyword evidence="3" id="KW-1185">Reference proteome</keyword>
<accession>A0A2K1JM72</accession>
<organism evidence="1">
    <name type="scientific">Physcomitrium patens</name>
    <name type="common">Spreading-leaved earth moss</name>
    <name type="synonym">Physcomitrella patens</name>
    <dbReference type="NCBI Taxonomy" id="3218"/>
    <lineage>
        <taxon>Eukaryota</taxon>
        <taxon>Viridiplantae</taxon>
        <taxon>Streptophyta</taxon>
        <taxon>Embryophyta</taxon>
        <taxon>Bryophyta</taxon>
        <taxon>Bryophytina</taxon>
        <taxon>Bryopsida</taxon>
        <taxon>Funariidae</taxon>
        <taxon>Funariales</taxon>
        <taxon>Funariaceae</taxon>
        <taxon>Physcomitrium</taxon>
    </lineage>
</organism>
<reference evidence="2" key="3">
    <citation type="submission" date="2020-12" db="UniProtKB">
        <authorList>
            <consortium name="EnsemblPlants"/>
        </authorList>
    </citation>
    <scope>IDENTIFICATION</scope>
</reference>
<gene>
    <name evidence="1" type="ORF">PHYPA_017459</name>
</gene>
<evidence type="ECO:0000313" key="1">
    <source>
        <dbReference type="EMBL" id="PNR42629.1"/>
    </source>
</evidence>
<sequence>MLPTTNLKPKSRRIRTFIHAGLLKIVPIIESAFIQMGVRRNQTKIKENKIDLPTLSLWNNRLDWFDCFLTSDHTTLVNFMEIIKFAVIVLPLLLTSASPRPSGFSSCEVLSWLILSVLVSIAQGCDQDRHEEEKEAK</sequence>
<evidence type="ECO:0000313" key="3">
    <source>
        <dbReference type="Proteomes" id="UP000006727"/>
    </source>
</evidence>
<dbReference type="Proteomes" id="UP000006727">
    <property type="component" value="Chromosome 13"/>
</dbReference>
<reference evidence="1 3" key="2">
    <citation type="journal article" date="2018" name="Plant J.">
        <title>The Physcomitrella patens chromosome-scale assembly reveals moss genome structure and evolution.</title>
        <authorList>
            <person name="Lang D."/>
            <person name="Ullrich K.K."/>
            <person name="Murat F."/>
            <person name="Fuchs J."/>
            <person name="Jenkins J."/>
            <person name="Haas F.B."/>
            <person name="Piednoel M."/>
            <person name="Gundlach H."/>
            <person name="Van Bel M."/>
            <person name="Meyberg R."/>
            <person name="Vives C."/>
            <person name="Morata J."/>
            <person name="Symeonidi A."/>
            <person name="Hiss M."/>
            <person name="Muchero W."/>
            <person name="Kamisugi Y."/>
            <person name="Saleh O."/>
            <person name="Blanc G."/>
            <person name="Decker E.L."/>
            <person name="van Gessel N."/>
            <person name="Grimwood J."/>
            <person name="Hayes R.D."/>
            <person name="Graham S.W."/>
            <person name="Gunter L.E."/>
            <person name="McDaniel S.F."/>
            <person name="Hoernstein S.N.W."/>
            <person name="Larsson A."/>
            <person name="Li F.W."/>
            <person name="Perroud P.F."/>
            <person name="Phillips J."/>
            <person name="Ranjan P."/>
            <person name="Rokshar D.S."/>
            <person name="Rothfels C.J."/>
            <person name="Schneider L."/>
            <person name="Shu S."/>
            <person name="Stevenson D.W."/>
            <person name="Thummler F."/>
            <person name="Tillich M."/>
            <person name="Villarreal Aguilar J.C."/>
            <person name="Widiez T."/>
            <person name="Wong G.K."/>
            <person name="Wymore A."/>
            <person name="Zhang Y."/>
            <person name="Zimmer A.D."/>
            <person name="Quatrano R.S."/>
            <person name="Mayer K.F.X."/>
            <person name="Goodstein D."/>
            <person name="Casacuberta J.M."/>
            <person name="Vandepoele K."/>
            <person name="Reski R."/>
            <person name="Cuming A.C."/>
            <person name="Tuskan G.A."/>
            <person name="Maumus F."/>
            <person name="Salse J."/>
            <person name="Schmutz J."/>
            <person name="Rensing S.A."/>
        </authorList>
    </citation>
    <scope>NUCLEOTIDE SEQUENCE [LARGE SCALE GENOMIC DNA]</scope>
    <source>
        <strain evidence="2 3">cv. Gransden 2004</strain>
    </source>
</reference>
<dbReference type="Gramene" id="Pp3c13_16158V3.1">
    <property type="protein sequence ID" value="Pp3c13_16158V3.1"/>
    <property type="gene ID" value="Pp3c13_16158"/>
</dbReference>
<name>A0A2K1JM72_PHYPA</name>
<protein>
    <submittedName>
        <fullName evidence="1 2">Uncharacterized protein</fullName>
    </submittedName>
</protein>
<dbReference type="EMBL" id="ABEU02000013">
    <property type="protein sequence ID" value="PNR42629.1"/>
    <property type="molecule type" value="Genomic_DNA"/>
</dbReference>
<proteinExistence type="predicted"/>
<reference evidence="1 3" key="1">
    <citation type="journal article" date="2008" name="Science">
        <title>The Physcomitrella genome reveals evolutionary insights into the conquest of land by plants.</title>
        <authorList>
            <person name="Rensing S."/>
            <person name="Lang D."/>
            <person name="Zimmer A."/>
            <person name="Terry A."/>
            <person name="Salamov A."/>
            <person name="Shapiro H."/>
            <person name="Nishiyama T."/>
            <person name="Perroud P.-F."/>
            <person name="Lindquist E."/>
            <person name="Kamisugi Y."/>
            <person name="Tanahashi T."/>
            <person name="Sakakibara K."/>
            <person name="Fujita T."/>
            <person name="Oishi K."/>
            <person name="Shin-I T."/>
            <person name="Kuroki Y."/>
            <person name="Toyoda A."/>
            <person name="Suzuki Y."/>
            <person name="Hashimoto A."/>
            <person name="Yamaguchi K."/>
            <person name="Sugano A."/>
            <person name="Kohara Y."/>
            <person name="Fujiyama A."/>
            <person name="Anterola A."/>
            <person name="Aoki S."/>
            <person name="Ashton N."/>
            <person name="Barbazuk W.B."/>
            <person name="Barker E."/>
            <person name="Bennetzen J."/>
            <person name="Bezanilla M."/>
            <person name="Blankenship R."/>
            <person name="Cho S.H."/>
            <person name="Dutcher S."/>
            <person name="Estelle M."/>
            <person name="Fawcett J.A."/>
            <person name="Gundlach H."/>
            <person name="Hanada K."/>
            <person name="Heyl A."/>
            <person name="Hicks K.A."/>
            <person name="Hugh J."/>
            <person name="Lohr M."/>
            <person name="Mayer K."/>
            <person name="Melkozernov A."/>
            <person name="Murata T."/>
            <person name="Nelson D."/>
            <person name="Pils B."/>
            <person name="Prigge M."/>
            <person name="Reiss B."/>
            <person name="Renner T."/>
            <person name="Rombauts S."/>
            <person name="Rushton P."/>
            <person name="Sanderfoot A."/>
            <person name="Schween G."/>
            <person name="Shiu S.-H."/>
            <person name="Stueber K."/>
            <person name="Theodoulou F.L."/>
            <person name="Tu H."/>
            <person name="Van de Peer Y."/>
            <person name="Verrier P.J."/>
            <person name="Waters E."/>
            <person name="Wood A."/>
            <person name="Yang L."/>
            <person name="Cove D."/>
            <person name="Cuming A."/>
            <person name="Hasebe M."/>
            <person name="Lucas S."/>
            <person name="Mishler D.B."/>
            <person name="Reski R."/>
            <person name="Grigoriev I."/>
            <person name="Quatrano R.S."/>
            <person name="Boore J.L."/>
        </authorList>
    </citation>
    <scope>NUCLEOTIDE SEQUENCE [LARGE SCALE GENOMIC DNA]</scope>
    <source>
        <strain evidence="2 3">cv. Gransden 2004</strain>
    </source>
</reference>
<dbReference type="InParanoid" id="A0A2K1JM72"/>
<evidence type="ECO:0000313" key="2">
    <source>
        <dbReference type="EnsemblPlants" id="Pp3c13_16158V3.1"/>
    </source>
</evidence>